<dbReference type="PROSITE" id="PS01242">
    <property type="entry name" value="ZF_FPG_1"/>
    <property type="match status" value="1"/>
</dbReference>
<dbReference type="Proteomes" id="UP000319716">
    <property type="component" value="Unassembled WGS sequence"/>
</dbReference>
<dbReference type="SMART" id="SM00474">
    <property type="entry name" value="35EXOc"/>
    <property type="match status" value="1"/>
</dbReference>
<reference evidence="28 29" key="1">
    <citation type="submission" date="2017-11" db="EMBL/GenBank/DDBJ databases">
        <title>Draft Genome Sequence of Sporolactobacillus inulinus NBRC 111894 Isolated from Koso, a Japanese Sugar-Vegetable Fermented Beverage.</title>
        <authorList>
            <person name="Chiou T.Y."/>
            <person name="Oshima K."/>
            <person name="Suda W."/>
            <person name="Hattori M."/>
            <person name="Takahashi T."/>
        </authorList>
    </citation>
    <scope>NUCLEOTIDE SEQUENCE [LARGE SCALE GENOMIC DNA]</scope>
    <source>
        <strain evidence="28 29">NBRC111894</strain>
    </source>
</reference>
<dbReference type="InterPro" id="IPR020046">
    <property type="entry name" value="5-3_exonucl_a-hlix_arch_N"/>
</dbReference>
<dbReference type="InterPro" id="IPR010979">
    <property type="entry name" value="Ribosomal_uS13-like_H2TH"/>
</dbReference>
<dbReference type="InterPro" id="IPR015887">
    <property type="entry name" value="DNA_glyclase_Znf_dom_DNA_BS"/>
</dbReference>
<evidence type="ECO:0000256" key="22">
    <source>
        <dbReference type="ARBA" id="ARBA00044632"/>
    </source>
</evidence>
<dbReference type="SUPFAM" id="SSF57716">
    <property type="entry name" value="Glucocorticoid receptor-like (DNA-binding domain)"/>
    <property type="match status" value="1"/>
</dbReference>
<keyword evidence="17 24" id="KW-0238">DNA-binding</keyword>
<dbReference type="EMBL" id="BEXB01000003">
    <property type="protein sequence ID" value="GAY75005.1"/>
    <property type="molecule type" value="Genomic_DNA"/>
</dbReference>
<dbReference type="SUPFAM" id="SSF56672">
    <property type="entry name" value="DNA/RNA polymerases"/>
    <property type="match status" value="1"/>
</dbReference>
<dbReference type="FunFam" id="1.10.150.20:FF:000003">
    <property type="entry name" value="DNA polymerase I"/>
    <property type="match status" value="1"/>
</dbReference>
<accession>A0A4Y1Z7P1</accession>
<dbReference type="InterPro" id="IPR018320">
    <property type="entry name" value="DNA_polymerase_1"/>
</dbReference>
<evidence type="ECO:0000256" key="2">
    <source>
        <dbReference type="ARBA" id="ARBA00007705"/>
    </source>
</evidence>
<dbReference type="Gene3D" id="3.40.50.1010">
    <property type="entry name" value="5'-nuclease"/>
    <property type="match status" value="1"/>
</dbReference>
<dbReference type="GO" id="GO:0003690">
    <property type="term" value="F:double-stranded DNA binding"/>
    <property type="evidence" value="ECO:0007669"/>
    <property type="project" value="UniProtKB-ARBA"/>
</dbReference>
<feature type="binding site" evidence="24">
    <location>
        <position position="979"/>
    </location>
    <ligand>
        <name>DNA</name>
        <dbReference type="ChEBI" id="CHEBI:16991"/>
    </ligand>
</feature>
<evidence type="ECO:0000256" key="9">
    <source>
        <dbReference type="ARBA" id="ARBA00022722"/>
    </source>
</evidence>
<dbReference type="InterPro" id="IPR029060">
    <property type="entry name" value="PIN-like_dom_sf"/>
</dbReference>
<dbReference type="Gene3D" id="3.30.70.370">
    <property type="match status" value="1"/>
</dbReference>
<comment type="similarity">
    <text evidence="3 24">Belongs to the FPG family.</text>
</comment>
<evidence type="ECO:0000256" key="12">
    <source>
        <dbReference type="ARBA" id="ARBA00022771"/>
    </source>
</evidence>
<organism evidence="28 29">
    <name type="scientific">Sporolactobacillus inulinus</name>
    <dbReference type="NCBI Taxonomy" id="2078"/>
    <lineage>
        <taxon>Bacteria</taxon>
        <taxon>Bacillati</taxon>
        <taxon>Bacillota</taxon>
        <taxon>Bacilli</taxon>
        <taxon>Bacillales</taxon>
        <taxon>Sporolactobacillaceae</taxon>
        <taxon>Sporolactobacillus</taxon>
    </lineage>
</organism>
<dbReference type="NCBIfam" id="TIGR00593">
    <property type="entry name" value="pola"/>
    <property type="match status" value="1"/>
</dbReference>
<dbReference type="Gene3D" id="1.20.1060.10">
    <property type="entry name" value="Taq DNA Polymerase, Chain T, domain 4"/>
    <property type="match status" value="1"/>
</dbReference>
<evidence type="ECO:0000256" key="14">
    <source>
        <dbReference type="ARBA" id="ARBA00022833"/>
    </source>
</evidence>
<evidence type="ECO:0000256" key="10">
    <source>
        <dbReference type="ARBA" id="ARBA00022723"/>
    </source>
</evidence>
<dbReference type="CDD" id="cd06140">
    <property type="entry name" value="DNA_polA_I_Bacillus_like_exo"/>
    <property type="match status" value="1"/>
</dbReference>
<feature type="domain" description="Formamidopyrimidine-DNA glycosylase catalytic" evidence="27">
    <location>
        <begin position="869"/>
        <end position="982"/>
    </location>
</feature>
<dbReference type="GO" id="GO:0003684">
    <property type="term" value="F:damaged DNA binding"/>
    <property type="evidence" value="ECO:0007669"/>
    <property type="project" value="InterPro"/>
</dbReference>
<keyword evidence="7 25" id="KW-0548">Nucleotidyltransferase</keyword>
<comment type="similarity">
    <text evidence="2 25">Belongs to the DNA polymerase type-A family.</text>
</comment>
<feature type="active site" description="Proton donor" evidence="24">
    <location>
        <position position="870"/>
    </location>
</feature>
<evidence type="ECO:0000256" key="3">
    <source>
        <dbReference type="ARBA" id="ARBA00009409"/>
    </source>
</evidence>
<dbReference type="InterPro" id="IPR036397">
    <property type="entry name" value="RNaseH_sf"/>
</dbReference>
<comment type="catalytic activity">
    <reaction evidence="1 24">
        <text>Hydrolysis of DNA containing ring-opened 7-methylguanine residues, releasing 2,6-diamino-4-hydroxy-5-(N-methyl)formamidopyrimidine.</text>
        <dbReference type="EC" id="3.2.2.23"/>
    </reaction>
</comment>
<evidence type="ECO:0000256" key="20">
    <source>
        <dbReference type="ARBA" id="ARBA00023268"/>
    </source>
</evidence>
<dbReference type="InterPro" id="IPR002298">
    <property type="entry name" value="DNA_polymerase_A"/>
</dbReference>
<dbReference type="InterPro" id="IPR002562">
    <property type="entry name" value="3'-5'_exonuclease_dom"/>
</dbReference>
<dbReference type="PROSITE" id="PS51066">
    <property type="entry name" value="ZF_FPG_2"/>
    <property type="match status" value="1"/>
</dbReference>
<dbReference type="Gene3D" id="3.20.190.10">
    <property type="entry name" value="MutM-like, N-terminal"/>
    <property type="match status" value="1"/>
</dbReference>
<dbReference type="InterPro" id="IPR036279">
    <property type="entry name" value="5-3_exonuclease_C_sf"/>
</dbReference>
<dbReference type="Gene3D" id="3.30.420.10">
    <property type="entry name" value="Ribonuclease H-like superfamily/Ribonuclease H"/>
    <property type="match status" value="1"/>
</dbReference>
<evidence type="ECO:0000259" key="26">
    <source>
        <dbReference type="PROSITE" id="PS51066"/>
    </source>
</evidence>
<dbReference type="SUPFAM" id="SSF81624">
    <property type="entry name" value="N-terminal domain of MutM-like DNA repair proteins"/>
    <property type="match status" value="1"/>
</dbReference>
<dbReference type="PRINTS" id="PR00868">
    <property type="entry name" value="DNAPOLI"/>
</dbReference>
<keyword evidence="18 24" id="KW-0234">DNA repair</keyword>
<dbReference type="GO" id="GO:0008408">
    <property type="term" value="F:3'-5' exonuclease activity"/>
    <property type="evidence" value="ECO:0007669"/>
    <property type="project" value="InterPro"/>
</dbReference>
<keyword evidence="19 24" id="KW-0456">Lyase</keyword>
<dbReference type="Pfam" id="PF01149">
    <property type="entry name" value="Fapy_DNA_glyco"/>
    <property type="match status" value="1"/>
</dbReference>
<feature type="domain" description="FPG-type" evidence="26">
    <location>
        <begin position="1107"/>
        <end position="1141"/>
    </location>
</feature>
<dbReference type="GO" id="GO:0008409">
    <property type="term" value="F:5'-3' exonuclease activity"/>
    <property type="evidence" value="ECO:0007669"/>
    <property type="project" value="InterPro"/>
</dbReference>
<dbReference type="FunFam" id="1.10.150.20:FF:000002">
    <property type="entry name" value="DNA polymerase I"/>
    <property type="match status" value="1"/>
</dbReference>
<keyword evidence="9" id="KW-0540">Nuclease</keyword>
<dbReference type="Pfam" id="PF22619">
    <property type="entry name" value="DNA_polI_exo1"/>
    <property type="match status" value="1"/>
</dbReference>
<keyword evidence="15" id="KW-0269">Exonuclease</keyword>
<dbReference type="InterPro" id="IPR020045">
    <property type="entry name" value="DNA_polI_H3TH"/>
</dbReference>
<dbReference type="PROSITE" id="PS00447">
    <property type="entry name" value="DNA_POLYMERASE_A"/>
    <property type="match status" value="1"/>
</dbReference>
<comment type="subunit">
    <text evidence="4 24">Monomer.</text>
</comment>
<dbReference type="GO" id="GO:0003887">
    <property type="term" value="F:DNA-directed DNA polymerase activity"/>
    <property type="evidence" value="ECO:0007669"/>
    <property type="project" value="UniProtKB-UniRule"/>
</dbReference>
<dbReference type="SMART" id="SM00475">
    <property type="entry name" value="53EXOc"/>
    <property type="match status" value="1"/>
</dbReference>
<comment type="cofactor">
    <cofactor evidence="24">
        <name>Zn(2+)</name>
        <dbReference type="ChEBI" id="CHEBI:29105"/>
    </cofactor>
    <text evidence="24">Binds 1 zinc ion per subunit.</text>
</comment>
<dbReference type="InterPro" id="IPR010663">
    <property type="entry name" value="Znf_FPG/IleRS"/>
</dbReference>
<protein>
    <recommendedName>
        <fullName evidence="24">Formamidopyrimidine-DNA glycosylase</fullName>
        <shortName evidence="24">Fapy-DNA glycosylase</shortName>
        <ecNumber evidence="24">3.2.2.23</ecNumber>
    </recommendedName>
    <alternativeName>
        <fullName evidence="24">DNA-(apurinic or apyrimidinic site) lyase MutM</fullName>
        <shortName evidence="24">AP lyase MutM</shortName>
        <ecNumber evidence="24">4.2.99.18</ecNumber>
    </alternativeName>
</protein>
<dbReference type="EC" id="3.2.2.23" evidence="24"/>
<proteinExistence type="inferred from homology"/>
<dbReference type="SMART" id="SM00279">
    <property type="entry name" value="HhH2"/>
    <property type="match status" value="1"/>
</dbReference>
<dbReference type="GO" id="GO:0006284">
    <property type="term" value="P:base-excision repair"/>
    <property type="evidence" value="ECO:0007669"/>
    <property type="project" value="InterPro"/>
</dbReference>
<evidence type="ECO:0000256" key="13">
    <source>
        <dbReference type="ARBA" id="ARBA00022801"/>
    </source>
</evidence>
<evidence type="ECO:0000256" key="15">
    <source>
        <dbReference type="ARBA" id="ARBA00022839"/>
    </source>
</evidence>
<dbReference type="EC" id="4.2.99.18" evidence="24"/>
<dbReference type="SMART" id="SM00898">
    <property type="entry name" value="Fapy_DNA_glyco"/>
    <property type="match status" value="1"/>
</dbReference>
<evidence type="ECO:0000256" key="24">
    <source>
        <dbReference type="HAMAP-Rule" id="MF_00103"/>
    </source>
</evidence>
<evidence type="ECO:0000256" key="5">
    <source>
        <dbReference type="ARBA" id="ARBA00011541"/>
    </source>
</evidence>
<evidence type="ECO:0000313" key="28">
    <source>
        <dbReference type="EMBL" id="GAY75005.1"/>
    </source>
</evidence>
<keyword evidence="8 25" id="KW-0235">DNA replication</keyword>
<dbReference type="HAMAP" id="MF_00103">
    <property type="entry name" value="Fapy_DNA_glycosyl"/>
    <property type="match status" value="1"/>
</dbReference>
<dbReference type="InterPro" id="IPR035937">
    <property type="entry name" value="FPG_N"/>
</dbReference>
<evidence type="ECO:0000256" key="21">
    <source>
        <dbReference type="ARBA" id="ARBA00023295"/>
    </source>
</evidence>
<comment type="catalytic activity">
    <reaction evidence="23 25">
        <text>DNA(n) + a 2'-deoxyribonucleoside 5'-triphosphate = DNA(n+1) + diphosphate</text>
        <dbReference type="Rhea" id="RHEA:22508"/>
        <dbReference type="Rhea" id="RHEA-COMP:17339"/>
        <dbReference type="Rhea" id="RHEA-COMP:17340"/>
        <dbReference type="ChEBI" id="CHEBI:33019"/>
        <dbReference type="ChEBI" id="CHEBI:61560"/>
        <dbReference type="ChEBI" id="CHEBI:173112"/>
        <dbReference type="EC" id="2.7.7.7"/>
    </reaction>
</comment>
<dbReference type="Pfam" id="PF01367">
    <property type="entry name" value="5_3_exonuc"/>
    <property type="match status" value="1"/>
</dbReference>
<evidence type="ECO:0000313" key="29">
    <source>
        <dbReference type="Proteomes" id="UP000319716"/>
    </source>
</evidence>
<gene>
    <name evidence="25" type="primary">polA</name>
    <name evidence="24" type="synonym">fpg</name>
    <name evidence="24" type="synonym">mutM</name>
    <name evidence="28" type="ORF">NBRC111894_559</name>
</gene>
<dbReference type="CDD" id="cd09859">
    <property type="entry name" value="PIN_53EXO"/>
    <property type="match status" value="1"/>
</dbReference>
<dbReference type="InterPro" id="IPR000214">
    <property type="entry name" value="Znf_DNA_glyclase/AP_lyase"/>
</dbReference>
<keyword evidence="10 24" id="KW-0479">Metal-binding</keyword>
<feature type="active site" description="Proton donor; for delta-elimination activity" evidence="24">
    <location>
        <position position="1131"/>
    </location>
</feature>
<dbReference type="InterPro" id="IPR054690">
    <property type="entry name" value="DNA_polI_exonuclease"/>
</dbReference>
<evidence type="ECO:0000256" key="11">
    <source>
        <dbReference type="ARBA" id="ARBA00022763"/>
    </source>
</evidence>
<keyword evidence="21 24" id="KW-0326">Glycosidase</keyword>
<dbReference type="CDD" id="cd08637">
    <property type="entry name" value="DNA_pol_A_pol_I_C"/>
    <property type="match status" value="1"/>
</dbReference>
<evidence type="ECO:0000256" key="8">
    <source>
        <dbReference type="ARBA" id="ARBA00022705"/>
    </source>
</evidence>
<evidence type="ECO:0000256" key="6">
    <source>
        <dbReference type="ARBA" id="ARBA00022679"/>
    </source>
</evidence>
<dbReference type="Gene3D" id="1.10.8.50">
    <property type="match status" value="1"/>
</dbReference>
<dbReference type="GO" id="GO:0006302">
    <property type="term" value="P:double-strand break repair"/>
    <property type="evidence" value="ECO:0007669"/>
    <property type="project" value="TreeGrafter"/>
</dbReference>
<dbReference type="InterPro" id="IPR015886">
    <property type="entry name" value="H2TH_FPG"/>
</dbReference>
<comment type="caution">
    <text evidence="28">The sequence shown here is derived from an EMBL/GenBank/DDBJ whole genome shotgun (WGS) entry which is preliminary data.</text>
</comment>
<keyword evidence="12 24" id="KW-0863">Zinc-finger</keyword>
<dbReference type="SMART" id="SM01232">
    <property type="entry name" value="H2TH"/>
    <property type="match status" value="1"/>
</dbReference>
<dbReference type="Pfam" id="PF06831">
    <property type="entry name" value="H2TH"/>
    <property type="match status" value="1"/>
</dbReference>
<dbReference type="PROSITE" id="PS51068">
    <property type="entry name" value="FPG_CAT"/>
    <property type="match status" value="1"/>
</dbReference>
<keyword evidence="20 24" id="KW-0511">Multifunctional enzyme</keyword>
<dbReference type="InterPro" id="IPR008918">
    <property type="entry name" value="HhH2"/>
</dbReference>
<dbReference type="AlphaFoldDB" id="A0A4Y1Z7P1"/>
<dbReference type="NCBIfam" id="NF004397">
    <property type="entry name" value="PRK05755.1"/>
    <property type="match status" value="1"/>
</dbReference>
<feature type="active site" description="Schiff-base intermediate with DNA" evidence="24">
    <location>
        <position position="869"/>
    </location>
</feature>
<dbReference type="NCBIfam" id="TIGR00577">
    <property type="entry name" value="fpg"/>
    <property type="match status" value="1"/>
</dbReference>
<dbReference type="Pfam" id="PF02739">
    <property type="entry name" value="5_3_exonuc_N"/>
    <property type="match status" value="1"/>
</dbReference>
<evidence type="ECO:0000256" key="4">
    <source>
        <dbReference type="ARBA" id="ARBA00011245"/>
    </source>
</evidence>
<keyword evidence="13 24" id="KW-0378">Hydrolase</keyword>
<dbReference type="InterPro" id="IPR043502">
    <property type="entry name" value="DNA/RNA_pol_sf"/>
</dbReference>
<dbReference type="SUPFAM" id="SSF53098">
    <property type="entry name" value="Ribonuclease H-like"/>
    <property type="match status" value="1"/>
</dbReference>
<comment type="subunit">
    <text evidence="5 25">Single-chain monomer with multiple functions.</text>
</comment>
<dbReference type="SUPFAM" id="SSF88723">
    <property type="entry name" value="PIN domain-like"/>
    <property type="match status" value="1"/>
</dbReference>
<dbReference type="CDD" id="cd08966">
    <property type="entry name" value="EcFpg-like_N"/>
    <property type="match status" value="1"/>
</dbReference>
<dbReference type="InterPro" id="IPR012337">
    <property type="entry name" value="RNaseH-like_sf"/>
</dbReference>
<keyword evidence="14 24" id="KW-0862">Zinc</keyword>
<dbReference type="FunFam" id="3.20.190.10:FF:000001">
    <property type="entry name" value="Formamidopyrimidine-DNA glycosylase"/>
    <property type="match status" value="1"/>
</dbReference>
<name>A0A4Y1Z7P1_9BACL</name>
<dbReference type="FunFam" id="1.20.1060.10:FF:000001">
    <property type="entry name" value="DNA polymerase I"/>
    <property type="match status" value="1"/>
</dbReference>
<evidence type="ECO:0000256" key="17">
    <source>
        <dbReference type="ARBA" id="ARBA00023125"/>
    </source>
</evidence>
<dbReference type="PANTHER" id="PTHR10133">
    <property type="entry name" value="DNA POLYMERASE I"/>
    <property type="match status" value="1"/>
</dbReference>
<dbReference type="GO" id="GO:0140078">
    <property type="term" value="F:class I DNA-(apurinic or apyrimidinic site) endonuclease activity"/>
    <property type="evidence" value="ECO:0007669"/>
    <property type="project" value="UniProtKB-EC"/>
</dbReference>
<keyword evidence="11 24" id="KW-0227">DNA damage</keyword>
<keyword evidence="16 25" id="KW-0239">DNA-directed DNA polymerase</keyword>
<comment type="caution">
    <text evidence="24">Lacks conserved residue(s) required for the propagation of feature annotation.</text>
</comment>
<dbReference type="PANTHER" id="PTHR10133:SF27">
    <property type="entry name" value="DNA POLYMERASE NU"/>
    <property type="match status" value="1"/>
</dbReference>
<dbReference type="InterPro" id="IPR020629">
    <property type="entry name" value="FPG_Glyclase"/>
</dbReference>
<dbReference type="InterPro" id="IPR012319">
    <property type="entry name" value="FPG_cat"/>
</dbReference>
<evidence type="ECO:0000259" key="27">
    <source>
        <dbReference type="PROSITE" id="PS51068"/>
    </source>
</evidence>
<evidence type="ECO:0000256" key="19">
    <source>
        <dbReference type="ARBA" id="ARBA00023239"/>
    </source>
</evidence>
<feature type="active site" description="Proton donor; for beta-elimination activity" evidence="24">
    <location>
        <position position="927"/>
    </location>
</feature>
<dbReference type="Pfam" id="PF06827">
    <property type="entry name" value="zf-FPG_IleRS"/>
    <property type="match status" value="1"/>
</dbReference>
<dbReference type="InterPro" id="IPR019760">
    <property type="entry name" value="DNA-dir_DNA_pol_A_CS"/>
</dbReference>
<keyword evidence="6 25" id="KW-0808">Transferase</keyword>
<evidence type="ECO:0000256" key="25">
    <source>
        <dbReference type="RuleBase" id="RU004460"/>
    </source>
</evidence>
<dbReference type="NCBIfam" id="NF002211">
    <property type="entry name" value="PRK01103.1"/>
    <property type="match status" value="1"/>
</dbReference>
<evidence type="ECO:0000256" key="23">
    <source>
        <dbReference type="ARBA" id="ARBA00049244"/>
    </source>
</evidence>
<dbReference type="GO" id="GO:0008534">
    <property type="term" value="F:oxidized purine nucleobase lesion DNA N-glycosylase activity"/>
    <property type="evidence" value="ECO:0007669"/>
    <property type="project" value="UniProtKB-UniRule"/>
</dbReference>
<dbReference type="Gene3D" id="1.10.150.20">
    <property type="entry name" value="5' to 3' exonuclease, C-terminal subdomain"/>
    <property type="match status" value="2"/>
</dbReference>
<evidence type="ECO:0000256" key="16">
    <source>
        <dbReference type="ARBA" id="ARBA00022932"/>
    </source>
</evidence>
<dbReference type="InterPro" id="IPR002421">
    <property type="entry name" value="5-3_exonuclease"/>
</dbReference>
<sequence>MYTNAVYGFTMMLMRVIEEEKPTHLLVAFDAGKTTFRHATYKEYKGGRQKTPPELSQQFPLVHELLDAMGIQRYELDNYEADDIVGTLAREASSNGFNVRIVTGDKDYLQLVDQGVRVSLIRKGITDTVDYDIEKVRERYGINPREVIDLKGLMGDASDNIPGVPGVGEKTAIKLLKQFQTVEGVYEHIEQVSGKKLKEKLETNREQALLSKQIATIDRESPLEISPEECSYTHEFTSKLRDLFNELGFHSLLEKIDVTDSDEPQTDKKDIAVQTVTHFKSDQLVSPSALILQMLDENYHYADITGIAVSNKTGTYFIETQHALKDDAFREWLEDPKMKKVLLDSKSAEVALNWRGLTLHGAAFDVRLAAYLIDPSEAGQDLALLANKRGISNVETDEAFYGKGAKQKIPEGNGQAQHLGKKAAALLQLEPKLIQELIENKQRELLFELELPLAHVLAKMEYTGIKTSSETLKAMGEELDRTLEIIEHDIYSMAGVTFNINSPKQLGEILFEKLQLPPIKKTKTGYSTAADVLEKLRGRHEIIDKILDYRQLGKLKSTYVEGLLKVINPETGRVHTVYNQALTQTGRLSSTDPNLQNIPIRLEEGRKIRKAFLPSEEGWQIFSADYSQIELRVLAHIADDENLKEAFLENMDIHTKTAMDVFGVAEDEVTPLMRRHAKAVNFGIVYGISDYGLSQNLGITRKEAAQFIEQYLKSYPGVHQYMRTIVQKAKTEGYVTTLLNRRRYLPEINSRNFNRRSFAERTAMNTPIQGSAADVIKQAMIHMDQRIQEEKLQTRMLLQVHDELIFEVPEHELDIMNRIVPEVMEHAIELRVPLKVECSYGPTWYDANKESVWRRLSGAAWLLGVSDLPELPEVETVKRTLSQLVLGKTVKEVEVRWPKIIRRPDDLNQFKHALIGQTIHDIKRRGKFLLFCFDDFVLVSHLRMEGRYRLDPEHAPTDKYTHVIFHFTDDTALRYRDVRKFGTMHLFNKGEEWRHPPLAKLGPEPLSKALTADYLTTAFSRTSRSIKQVLLDQTVVVGLGNIYVDESLFKAGIHPLTPASSLSAEQLEQLHHAVVDTLTKAVTLGGSTIRTFVNSQGHMGFFQQELAVYGRKGEPCVRCGTAIEKIKVGGRGTHYCPVCQPRRSEQ</sequence>
<evidence type="ECO:0000256" key="18">
    <source>
        <dbReference type="ARBA" id="ARBA00023204"/>
    </source>
</evidence>
<evidence type="ECO:0000256" key="7">
    <source>
        <dbReference type="ARBA" id="ARBA00022695"/>
    </source>
</evidence>
<dbReference type="SUPFAM" id="SSF46946">
    <property type="entry name" value="S13-like H2TH domain"/>
    <property type="match status" value="1"/>
</dbReference>
<dbReference type="FunFam" id="1.10.8.50:FF:000003">
    <property type="entry name" value="Formamidopyrimidine-DNA glycosylase"/>
    <property type="match status" value="1"/>
</dbReference>
<dbReference type="SMART" id="SM00482">
    <property type="entry name" value="POLAc"/>
    <property type="match status" value="1"/>
</dbReference>
<dbReference type="SUPFAM" id="SSF47807">
    <property type="entry name" value="5' to 3' exonuclease, C-terminal subdomain"/>
    <property type="match status" value="1"/>
</dbReference>
<dbReference type="Pfam" id="PF00476">
    <property type="entry name" value="DNA_pol_A"/>
    <property type="match status" value="1"/>
</dbReference>
<comment type="function">
    <text evidence="24">Involved in base excision repair of DNA damaged by oxidation or by mutagenic agents. Acts as DNA glycosylase that recognizes and removes damaged bases. Has a preference for oxidized purines, such as 7,8-dihydro-8-oxoguanine (8-oxoG). Has AP (apurinic/apyrimidinic) lyase activity and introduces nicks in the DNA strand. Cleaves the DNA backbone by beta-delta elimination to generate a single-strand break at the site of the removed base with both 3'- and 5'-phosphates.</text>
</comment>
<dbReference type="GO" id="GO:0006261">
    <property type="term" value="P:DNA-templated DNA replication"/>
    <property type="evidence" value="ECO:0007669"/>
    <property type="project" value="UniProtKB-UniRule"/>
</dbReference>
<dbReference type="GO" id="GO:0008270">
    <property type="term" value="F:zinc ion binding"/>
    <property type="evidence" value="ECO:0007669"/>
    <property type="project" value="UniProtKB-UniRule"/>
</dbReference>
<evidence type="ECO:0000256" key="1">
    <source>
        <dbReference type="ARBA" id="ARBA00001668"/>
    </source>
</evidence>
<dbReference type="InterPro" id="IPR001098">
    <property type="entry name" value="DNA-dir_DNA_pol_A_palm_dom"/>
</dbReference>
<comment type="catalytic activity">
    <reaction evidence="22 24">
        <text>2'-deoxyribonucleotide-(2'-deoxyribose 5'-phosphate)-2'-deoxyribonucleotide-DNA = a 3'-end 2'-deoxyribonucleotide-(2,3-dehydro-2,3-deoxyribose 5'-phosphate)-DNA + a 5'-end 5'-phospho-2'-deoxyribonucleoside-DNA + H(+)</text>
        <dbReference type="Rhea" id="RHEA:66592"/>
        <dbReference type="Rhea" id="RHEA-COMP:13180"/>
        <dbReference type="Rhea" id="RHEA-COMP:16897"/>
        <dbReference type="Rhea" id="RHEA-COMP:17067"/>
        <dbReference type="ChEBI" id="CHEBI:15378"/>
        <dbReference type="ChEBI" id="CHEBI:136412"/>
        <dbReference type="ChEBI" id="CHEBI:157695"/>
        <dbReference type="ChEBI" id="CHEBI:167181"/>
        <dbReference type="EC" id="4.2.99.18"/>
    </reaction>
</comment>
<dbReference type="CDD" id="cd09898">
    <property type="entry name" value="H3TH_53EXO"/>
    <property type="match status" value="1"/>
</dbReference>